<feature type="region of interest" description="Disordered" evidence="1">
    <location>
        <begin position="1"/>
        <end position="26"/>
    </location>
</feature>
<reference evidence="2 3" key="1">
    <citation type="submission" date="2020-04" db="EMBL/GenBank/DDBJ databases">
        <title>Usitatibacter rugosus gen. nov., sp. nov. and Usitatibacter palustris sp. nov., novel members of Usitatibacteraceae fam. nov. within the order Nitrosomonadales isolated from soil.</title>
        <authorList>
            <person name="Huber K.J."/>
            <person name="Neumann-Schaal M."/>
            <person name="Geppert A."/>
            <person name="Luckner M."/>
            <person name="Wanner G."/>
            <person name="Overmann J."/>
        </authorList>
    </citation>
    <scope>NUCLEOTIDE SEQUENCE [LARGE SCALE GENOMIC DNA]</scope>
    <source>
        <strain evidence="2 3">0125_3</strain>
    </source>
</reference>
<gene>
    <name evidence="2" type="ORF">DSM104443_03947</name>
</gene>
<proteinExistence type="predicted"/>
<dbReference type="EMBL" id="CP053069">
    <property type="protein sequence ID" value="QJR12853.1"/>
    <property type="molecule type" value="Genomic_DNA"/>
</dbReference>
<dbReference type="RefSeq" id="WP_171095414.1">
    <property type="nucleotide sequence ID" value="NZ_CP053069.1"/>
</dbReference>
<sequence>MRETPKTGEPNRDPITGAPGAHPVGVGAGAAAGGAAGAVAGTAVGGPIGAVVGGVAGAIAGGLAGKGVAEMVDPTVETAYWKETYVTQPYYADGRDWTYYEPAYRTGWEGRTRYDGKTFEEVEDDLESDYRRYSKNGDIPWDDVRPASRAAWDRIDTRIQSATGN</sequence>
<evidence type="ECO:0008006" key="4">
    <source>
        <dbReference type="Google" id="ProtNLM"/>
    </source>
</evidence>
<evidence type="ECO:0000313" key="3">
    <source>
        <dbReference type="Proteomes" id="UP000501534"/>
    </source>
</evidence>
<evidence type="ECO:0000313" key="2">
    <source>
        <dbReference type="EMBL" id="QJR12853.1"/>
    </source>
</evidence>
<dbReference type="KEGG" id="uru:DSM104443_03947"/>
<protein>
    <recommendedName>
        <fullName evidence="4">Glycine zipper domain-containing protein</fullName>
    </recommendedName>
</protein>
<dbReference type="Proteomes" id="UP000501534">
    <property type="component" value="Chromosome"/>
</dbReference>
<organism evidence="2 3">
    <name type="scientific">Usitatibacter rugosus</name>
    <dbReference type="NCBI Taxonomy" id="2732067"/>
    <lineage>
        <taxon>Bacteria</taxon>
        <taxon>Pseudomonadati</taxon>
        <taxon>Pseudomonadota</taxon>
        <taxon>Betaproteobacteria</taxon>
        <taxon>Nitrosomonadales</taxon>
        <taxon>Usitatibacteraceae</taxon>
        <taxon>Usitatibacter</taxon>
    </lineage>
</organism>
<name>A0A6M4H2B5_9PROT</name>
<keyword evidence="3" id="KW-1185">Reference proteome</keyword>
<accession>A0A6M4H2B5</accession>
<evidence type="ECO:0000256" key="1">
    <source>
        <dbReference type="SAM" id="MobiDB-lite"/>
    </source>
</evidence>
<feature type="compositionally biased region" description="Basic and acidic residues" evidence="1">
    <location>
        <begin position="1"/>
        <end position="12"/>
    </location>
</feature>
<dbReference type="AlphaFoldDB" id="A0A6M4H2B5"/>